<name>A0A9P8JYG0_AURME</name>
<keyword evidence="2" id="KW-1185">Reference proteome</keyword>
<dbReference type="Proteomes" id="UP000729357">
    <property type="component" value="Unassembled WGS sequence"/>
</dbReference>
<proteinExistence type="predicted"/>
<dbReference type="EMBL" id="JAHFXS010000399">
    <property type="protein sequence ID" value="KAG9985361.1"/>
    <property type="molecule type" value="Genomic_DNA"/>
</dbReference>
<dbReference type="AlphaFoldDB" id="A0A9P8JYG0"/>
<evidence type="ECO:0000313" key="2">
    <source>
        <dbReference type="Proteomes" id="UP000729357"/>
    </source>
</evidence>
<reference evidence="1" key="2">
    <citation type="submission" date="2021-08" db="EMBL/GenBank/DDBJ databases">
        <authorList>
            <person name="Gostincar C."/>
            <person name="Sun X."/>
            <person name="Song Z."/>
            <person name="Gunde-Cimerman N."/>
        </authorList>
    </citation>
    <scope>NUCLEOTIDE SEQUENCE</scope>
    <source>
        <strain evidence="1">EXF-9298</strain>
    </source>
</reference>
<organism evidence="1 2">
    <name type="scientific">Aureobasidium melanogenum</name>
    <name type="common">Aureobasidium pullulans var. melanogenum</name>
    <dbReference type="NCBI Taxonomy" id="46634"/>
    <lineage>
        <taxon>Eukaryota</taxon>
        <taxon>Fungi</taxon>
        <taxon>Dikarya</taxon>
        <taxon>Ascomycota</taxon>
        <taxon>Pezizomycotina</taxon>
        <taxon>Dothideomycetes</taxon>
        <taxon>Dothideomycetidae</taxon>
        <taxon>Dothideales</taxon>
        <taxon>Saccotheciaceae</taxon>
        <taxon>Aureobasidium</taxon>
    </lineage>
</organism>
<sequence length="141" mass="15661">MRLPHRPIQPILLKPINIIRLCIHDRTSIPRPNLNSLTHIIRNTVSMNHRIEHTPVPSLKAFDMFQTRNPFARGRAFDAPVVEHGVAFMAQVEEMVTRRGKNAAAPGKRCGARTGDVEELVAGGGVEYIDAFEGAVVTVDF</sequence>
<protein>
    <submittedName>
        <fullName evidence="1">Uncharacterized protein</fullName>
    </submittedName>
</protein>
<feature type="non-terminal residue" evidence="1">
    <location>
        <position position="1"/>
    </location>
</feature>
<comment type="caution">
    <text evidence="1">The sequence shown here is derived from an EMBL/GenBank/DDBJ whole genome shotgun (WGS) entry which is preliminary data.</text>
</comment>
<accession>A0A9P8JYG0</accession>
<gene>
    <name evidence="1" type="ORF">KCU98_g4761</name>
</gene>
<evidence type="ECO:0000313" key="1">
    <source>
        <dbReference type="EMBL" id="KAG9985361.1"/>
    </source>
</evidence>
<reference evidence="1" key="1">
    <citation type="journal article" date="2021" name="J Fungi (Basel)">
        <title>Virulence traits and population genomics of the black yeast Aureobasidium melanogenum.</title>
        <authorList>
            <person name="Cernosa A."/>
            <person name="Sun X."/>
            <person name="Gostincar C."/>
            <person name="Fang C."/>
            <person name="Gunde-Cimerman N."/>
            <person name="Song Z."/>
        </authorList>
    </citation>
    <scope>NUCLEOTIDE SEQUENCE</scope>
    <source>
        <strain evidence="1">EXF-9298</strain>
    </source>
</reference>